<dbReference type="PANTHER" id="PTHR33695">
    <property type="entry name" value="LIPOPROTEIN SIGNAL PEPTIDASE"/>
    <property type="match status" value="1"/>
</dbReference>
<feature type="transmembrane region" description="Helical" evidence="9">
    <location>
        <begin position="124"/>
        <end position="145"/>
    </location>
</feature>
<comment type="subcellular location">
    <subcellularLocation>
        <location evidence="9">Cell membrane</location>
        <topology evidence="9">Multi-pass membrane protein</topology>
    </subcellularLocation>
</comment>
<keyword evidence="2 9" id="KW-1003">Cell membrane</keyword>
<organism evidence="12 13">
    <name type="scientific">Streptococcus porcorum</name>
    <dbReference type="NCBI Taxonomy" id="701526"/>
    <lineage>
        <taxon>Bacteria</taxon>
        <taxon>Bacillati</taxon>
        <taxon>Bacillota</taxon>
        <taxon>Bacilli</taxon>
        <taxon>Lactobacillales</taxon>
        <taxon>Streptococcaceae</taxon>
        <taxon>Streptococcus</taxon>
    </lineage>
</organism>
<keyword evidence="4 9" id="KW-0812">Transmembrane</keyword>
<evidence type="ECO:0000256" key="3">
    <source>
        <dbReference type="ARBA" id="ARBA00022670"/>
    </source>
</evidence>
<feature type="active site" evidence="9">
    <location>
        <position position="130"/>
    </location>
</feature>
<feature type="transmembrane region" description="Helical" evidence="9">
    <location>
        <begin position="86"/>
        <end position="104"/>
    </location>
</feature>
<evidence type="ECO:0000256" key="1">
    <source>
        <dbReference type="ARBA" id="ARBA00006139"/>
    </source>
</evidence>
<keyword evidence="5 9" id="KW-0064">Aspartyl protease</keyword>
<name>A0ABV2JE39_9STRE</name>
<dbReference type="RefSeq" id="WP_354367988.1">
    <property type="nucleotide sequence ID" value="NZ_JBEPLN010000007.1"/>
</dbReference>
<dbReference type="Pfam" id="PF01252">
    <property type="entry name" value="Peptidase_A8"/>
    <property type="match status" value="1"/>
</dbReference>
<keyword evidence="13" id="KW-1185">Reference proteome</keyword>
<evidence type="ECO:0000256" key="8">
    <source>
        <dbReference type="ARBA" id="ARBA00023136"/>
    </source>
</evidence>
<gene>
    <name evidence="9" type="primary">lspA</name>
    <name evidence="12" type="ORF">ABID28_000609</name>
</gene>
<evidence type="ECO:0000256" key="6">
    <source>
        <dbReference type="ARBA" id="ARBA00022801"/>
    </source>
</evidence>
<comment type="catalytic activity">
    <reaction evidence="9 10">
        <text>Release of signal peptides from bacterial membrane prolipoproteins. Hydrolyzes -Xaa-Yaa-Zaa-|-(S,diacylglyceryl)Cys-, in which Xaa is hydrophobic (preferably Leu), and Yaa (Ala or Ser) and Zaa (Gly or Ala) have small, neutral side chains.</text>
        <dbReference type="EC" id="3.4.23.36"/>
    </reaction>
</comment>
<keyword evidence="3 9" id="KW-0645">Protease</keyword>
<dbReference type="EMBL" id="JBEPLN010000007">
    <property type="protein sequence ID" value="MET3633973.1"/>
    <property type="molecule type" value="Genomic_DNA"/>
</dbReference>
<keyword evidence="7 9" id="KW-1133">Transmembrane helix</keyword>
<comment type="pathway">
    <text evidence="9">Protein modification; lipoprotein biosynthesis (signal peptide cleavage).</text>
</comment>
<feature type="active site" evidence="9">
    <location>
        <position position="114"/>
    </location>
</feature>
<comment type="caution">
    <text evidence="9">Lacks conserved residue(s) required for the propagation of feature annotation.</text>
</comment>
<comment type="caution">
    <text evidence="12">The sequence shown here is derived from an EMBL/GenBank/DDBJ whole genome shotgun (WGS) entry which is preliminary data.</text>
</comment>
<dbReference type="Proteomes" id="UP001549037">
    <property type="component" value="Unassembled WGS sequence"/>
</dbReference>
<evidence type="ECO:0000313" key="13">
    <source>
        <dbReference type="Proteomes" id="UP001549037"/>
    </source>
</evidence>
<dbReference type="NCBIfam" id="TIGR00077">
    <property type="entry name" value="lspA"/>
    <property type="match status" value="1"/>
</dbReference>
<evidence type="ECO:0000256" key="4">
    <source>
        <dbReference type="ARBA" id="ARBA00022692"/>
    </source>
</evidence>
<dbReference type="EC" id="3.4.23.36" evidence="9"/>
<comment type="similarity">
    <text evidence="1 9 11">Belongs to the peptidase A8 family.</text>
</comment>
<dbReference type="PRINTS" id="PR00781">
    <property type="entry name" value="LIPOSIGPTASE"/>
</dbReference>
<evidence type="ECO:0000256" key="7">
    <source>
        <dbReference type="ARBA" id="ARBA00022989"/>
    </source>
</evidence>
<proteinExistence type="inferred from homology"/>
<dbReference type="PROSITE" id="PS00855">
    <property type="entry name" value="SPASE_II"/>
    <property type="match status" value="1"/>
</dbReference>
<dbReference type="GO" id="GO:0004190">
    <property type="term" value="F:aspartic-type endopeptidase activity"/>
    <property type="evidence" value="ECO:0007669"/>
    <property type="project" value="UniProtKB-EC"/>
</dbReference>
<reference evidence="12 13" key="1">
    <citation type="submission" date="2024-06" db="EMBL/GenBank/DDBJ databases">
        <title>Genomic Encyclopedia of Type Strains, Phase IV (KMG-IV): sequencing the most valuable type-strain genomes for metagenomic binning, comparative biology and taxonomic classification.</title>
        <authorList>
            <person name="Goeker M."/>
        </authorList>
    </citation>
    <scope>NUCLEOTIDE SEQUENCE [LARGE SCALE GENOMIC DNA]</scope>
    <source>
        <strain evidence="12 13">DSM 28302</strain>
    </source>
</reference>
<feature type="transmembrane region" description="Helical" evidence="9">
    <location>
        <begin position="60"/>
        <end position="79"/>
    </location>
</feature>
<dbReference type="HAMAP" id="MF_00161">
    <property type="entry name" value="LspA"/>
    <property type="match status" value="1"/>
</dbReference>
<evidence type="ECO:0000256" key="5">
    <source>
        <dbReference type="ARBA" id="ARBA00022750"/>
    </source>
</evidence>
<dbReference type="PANTHER" id="PTHR33695:SF1">
    <property type="entry name" value="LIPOPROTEIN SIGNAL PEPTIDASE"/>
    <property type="match status" value="1"/>
</dbReference>
<sequence length="153" mass="17157">MRKISFPIIALLLVAIDQISKWATVKNIKLGEIKSFLPNIVSLTYLQNNGAAFSSFQNQGWFFIVVTVIFLSVAGYYFVKNINGNIWFLIGLTLVISGGVGNFIDRLRLGYVIDMIHLDFINFAIFNVADSYLTVGVAILMLVLWREDDGISN</sequence>
<evidence type="ECO:0000313" key="12">
    <source>
        <dbReference type="EMBL" id="MET3633973.1"/>
    </source>
</evidence>
<protein>
    <recommendedName>
        <fullName evidence="9">Lipoprotein signal peptidase</fullName>
        <ecNumber evidence="9">3.4.23.36</ecNumber>
    </recommendedName>
    <alternativeName>
        <fullName evidence="9">Prolipoprotein signal peptidase</fullName>
    </alternativeName>
    <alternativeName>
        <fullName evidence="9">Signal peptidase II</fullName>
        <shortName evidence="9">SPase II</shortName>
    </alternativeName>
</protein>
<keyword evidence="8 9" id="KW-0472">Membrane</keyword>
<comment type="function">
    <text evidence="9 10">This protein specifically catalyzes the removal of signal peptides from prolipoproteins.</text>
</comment>
<dbReference type="InterPro" id="IPR001872">
    <property type="entry name" value="Peptidase_A8"/>
</dbReference>
<evidence type="ECO:0000256" key="11">
    <source>
        <dbReference type="RuleBase" id="RU004181"/>
    </source>
</evidence>
<evidence type="ECO:0000256" key="9">
    <source>
        <dbReference type="HAMAP-Rule" id="MF_00161"/>
    </source>
</evidence>
<evidence type="ECO:0000256" key="10">
    <source>
        <dbReference type="RuleBase" id="RU000594"/>
    </source>
</evidence>
<evidence type="ECO:0000256" key="2">
    <source>
        <dbReference type="ARBA" id="ARBA00022475"/>
    </source>
</evidence>
<accession>A0ABV2JE39</accession>
<keyword evidence="6 9" id="KW-0378">Hydrolase</keyword>